<sequence length="110" mass="11957">MSLTGSPPSIVVDANGETQVYTLTNSGMTDLVFKLKTSNNTDYLFKPVFAFIKAGTTQRVEVVRKKGSPKTDKFVVQYAVMPPNARDPQSAFPSTQQVLGQITVGLYALP</sequence>
<dbReference type="OMA" id="NGETQVY"/>
<dbReference type="EMBL" id="UZAF01020116">
    <property type="protein sequence ID" value="VDO66586.1"/>
    <property type="molecule type" value="Genomic_DNA"/>
</dbReference>
<dbReference type="Pfam" id="PF00635">
    <property type="entry name" value="Motile_Sperm"/>
    <property type="match status" value="1"/>
</dbReference>
<dbReference type="WBParaSite" id="HPLM_0001772901-mRNA-1">
    <property type="protein sequence ID" value="HPLM_0001772901-mRNA-1"/>
    <property type="gene ID" value="HPLM_0001772901"/>
</dbReference>
<accession>A0A0N4X0E9</accession>
<protein>
    <submittedName>
        <fullName evidence="4">MSP domain-containing protein</fullName>
    </submittedName>
</protein>
<dbReference type="Proteomes" id="UP000268014">
    <property type="component" value="Unassembled WGS sequence"/>
</dbReference>
<name>A0A0N4X0E9_HAEPC</name>
<dbReference type="Gene3D" id="2.60.40.10">
    <property type="entry name" value="Immunoglobulins"/>
    <property type="match status" value="1"/>
</dbReference>
<feature type="domain" description="MSP" evidence="1">
    <location>
        <begin position="2"/>
        <end position="110"/>
    </location>
</feature>
<dbReference type="PANTHER" id="PTHR22947">
    <property type="entry name" value="MAJOR SPERM PROTEIN"/>
    <property type="match status" value="1"/>
</dbReference>
<organism evidence="4">
    <name type="scientific">Haemonchus placei</name>
    <name type="common">Barber's pole worm</name>
    <dbReference type="NCBI Taxonomy" id="6290"/>
    <lineage>
        <taxon>Eukaryota</taxon>
        <taxon>Metazoa</taxon>
        <taxon>Ecdysozoa</taxon>
        <taxon>Nematoda</taxon>
        <taxon>Chromadorea</taxon>
        <taxon>Rhabditida</taxon>
        <taxon>Rhabditina</taxon>
        <taxon>Rhabditomorpha</taxon>
        <taxon>Strongyloidea</taxon>
        <taxon>Trichostrongylidae</taxon>
        <taxon>Haemonchus</taxon>
    </lineage>
</organism>
<dbReference type="InterPro" id="IPR008962">
    <property type="entry name" value="PapD-like_sf"/>
</dbReference>
<dbReference type="OrthoDB" id="5785746at2759"/>
<dbReference type="PROSITE" id="PS50202">
    <property type="entry name" value="MSP"/>
    <property type="match status" value="1"/>
</dbReference>
<reference evidence="2 3" key="2">
    <citation type="submission" date="2018-11" db="EMBL/GenBank/DDBJ databases">
        <authorList>
            <consortium name="Pathogen Informatics"/>
        </authorList>
    </citation>
    <scope>NUCLEOTIDE SEQUENCE [LARGE SCALE GENOMIC DNA]</scope>
    <source>
        <strain evidence="2 3">MHpl1</strain>
    </source>
</reference>
<dbReference type="PANTHER" id="PTHR22947:SF7">
    <property type="entry name" value="MSP DOMAIN-CONTAINING PROTEIN-RELATED"/>
    <property type="match status" value="1"/>
</dbReference>
<dbReference type="STRING" id="6290.A0A0N4X0E9"/>
<dbReference type="InterPro" id="IPR013783">
    <property type="entry name" value="Ig-like_fold"/>
</dbReference>
<reference evidence="4" key="1">
    <citation type="submission" date="2017-02" db="UniProtKB">
        <authorList>
            <consortium name="WormBaseParasite"/>
        </authorList>
    </citation>
    <scope>IDENTIFICATION</scope>
</reference>
<dbReference type="AlphaFoldDB" id="A0A0N4X0E9"/>
<gene>
    <name evidence="2" type="ORF">HPLM_LOCUS17721</name>
</gene>
<proteinExistence type="predicted"/>
<dbReference type="SUPFAM" id="SSF49354">
    <property type="entry name" value="PapD-like"/>
    <property type="match status" value="1"/>
</dbReference>
<dbReference type="InterPro" id="IPR000535">
    <property type="entry name" value="MSP_dom"/>
</dbReference>
<evidence type="ECO:0000313" key="3">
    <source>
        <dbReference type="Proteomes" id="UP000268014"/>
    </source>
</evidence>
<evidence type="ECO:0000313" key="4">
    <source>
        <dbReference type="WBParaSite" id="HPLM_0001772901-mRNA-1"/>
    </source>
</evidence>
<evidence type="ECO:0000313" key="2">
    <source>
        <dbReference type="EMBL" id="VDO66586.1"/>
    </source>
</evidence>
<keyword evidence="3" id="KW-1185">Reference proteome</keyword>
<evidence type="ECO:0000259" key="1">
    <source>
        <dbReference type="PROSITE" id="PS50202"/>
    </source>
</evidence>
<dbReference type="InterPro" id="IPR051774">
    <property type="entry name" value="Sperm-specific_class_P"/>
</dbReference>